<dbReference type="Gene3D" id="1.20.1250.20">
    <property type="entry name" value="MFS general substrate transporter like domains"/>
    <property type="match status" value="2"/>
</dbReference>
<feature type="transmembrane region" description="Helical" evidence="9">
    <location>
        <begin position="343"/>
        <end position="368"/>
    </location>
</feature>
<feature type="transmembrane region" description="Helical" evidence="9">
    <location>
        <begin position="174"/>
        <end position="193"/>
    </location>
</feature>
<dbReference type="Proteomes" id="UP000790347">
    <property type="component" value="Unassembled WGS sequence"/>
</dbReference>
<reference evidence="11" key="1">
    <citation type="submission" date="2013-05" db="EMBL/GenBank/DDBJ databases">
        <authorList>
            <person name="Yim A.K.Y."/>
            <person name="Chan T.F."/>
            <person name="Ji K.M."/>
            <person name="Liu X.Y."/>
            <person name="Zhou J.W."/>
            <person name="Li R.Q."/>
            <person name="Yang K.Y."/>
            <person name="Li J."/>
            <person name="Li M."/>
            <person name="Law P.T.W."/>
            <person name="Wu Y.L."/>
            <person name="Cai Z.L."/>
            <person name="Qin H."/>
            <person name="Bao Y."/>
            <person name="Leung R.K.K."/>
            <person name="Ng P.K.S."/>
            <person name="Zou J."/>
            <person name="Zhong X.J."/>
            <person name="Ran P.X."/>
            <person name="Zhong N.S."/>
            <person name="Liu Z.G."/>
            <person name="Tsui S.K.W."/>
        </authorList>
    </citation>
    <scope>NUCLEOTIDE SEQUENCE</scope>
    <source>
        <strain evidence="11">Derf</strain>
        <tissue evidence="11">Whole organism</tissue>
    </source>
</reference>
<evidence type="ECO:0000256" key="9">
    <source>
        <dbReference type="SAM" id="Phobius"/>
    </source>
</evidence>
<evidence type="ECO:0000256" key="6">
    <source>
        <dbReference type="ARBA" id="ARBA00023180"/>
    </source>
</evidence>
<sequence length="445" mass="49649">MDRDLINVFVLGLSFMFLFTAFQTNGFIQGPMIDSINHEYGKDQYGANTFVSMCLIYLIFSLVNWIAPAFVKLFGARISMIVSGITYILFVANFLWPQAWLLYIVSMIVGFGAAILWTAQGYYLTVCSTEKTIGRNSGLFWTLFQCSLLFGNIFVFVYFKDMTGEDIPHSTRTITYIVLSIVGSIGIVTMFFLGSPKSLQSQESIESSGSFNIIESIKESFALLSTRRMILLCITFWYTGIELSFYSGVFTTALGRINSLDKDGGNAKKYVGLAGMLIGIGEIVGGLIFGILGSKTVRWGRDPIIVLGYFIHMVSFLLILINFPPDSTISETVKKSAYIDPNLTIALISGFLLGFADSCYCTQCMSILGTLYADNSAPAFALFKFFQSIACACAFFYTPYFNLYIQLAILAIFASIGTLTFVIVEWKLRRDEHINLNNDHRVHQS</sequence>
<feature type="transmembrane region" description="Helical" evidence="9">
    <location>
        <begin position="50"/>
        <end position="71"/>
    </location>
</feature>
<dbReference type="SUPFAM" id="SSF103473">
    <property type="entry name" value="MFS general substrate transporter"/>
    <property type="match status" value="1"/>
</dbReference>
<dbReference type="PANTHER" id="PTHR23294">
    <property type="entry name" value="ET TRANSLATION PRODUCT-RELATED"/>
    <property type="match status" value="1"/>
</dbReference>
<keyword evidence="12" id="KW-1185">Reference proteome</keyword>
<evidence type="ECO:0000313" key="11">
    <source>
        <dbReference type="EMBL" id="KAH9501819.1"/>
    </source>
</evidence>
<dbReference type="Proteomes" id="UP000828236">
    <property type="component" value="Unassembled WGS sequence"/>
</dbReference>
<feature type="transmembrane region" description="Helical" evidence="9">
    <location>
        <begin position="102"/>
        <end position="126"/>
    </location>
</feature>
<gene>
    <name evidence="11" type="primary">MFSD11</name>
    <name evidence="11" type="ORF">DERF_012632</name>
    <name evidence="10" type="ORF">HUG17_8787</name>
</gene>
<evidence type="ECO:0000313" key="10">
    <source>
        <dbReference type="EMBL" id="KAH7637683.1"/>
    </source>
</evidence>
<dbReference type="InterPro" id="IPR010291">
    <property type="entry name" value="Ion_channel_UNC-93"/>
</dbReference>
<evidence type="ECO:0000256" key="8">
    <source>
        <dbReference type="ARBA" id="ARBA00041910"/>
    </source>
</evidence>
<feature type="transmembrane region" description="Helical" evidence="9">
    <location>
        <begin position="270"/>
        <end position="292"/>
    </location>
</feature>
<keyword evidence="5 9" id="KW-0472">Membrane</keyword>
<evidence type="ECO:0000313" key="12">
    <source>
        <dbReference type="Proteomes" id="UP000790347"/>
    </source>
</evidence>
<dbReference type="InterPro" id="IPR051617">
    <property type="entry name" value="UNC-93-like_regulator"/>
</dbReference>
<evidence type="ECO:0000256" key="1">
    <source>
        <dbReference type="ARBA" id="ARBA00004141"/>
    </source>
</evidence>
<reference evidence="11" key="4">
    <citation type="journal article" date="2022" name="Res Sq">
        <title>Comparative Genomics Reveals Insights into the Divergent Evolution of Astigmatic Mites and Household Pest Adaptations.</title>
        <authorList>
            <person name="Xiong Q."/>
            <person name="Wan A.T.-Y."/>
            <person name="Liu X.-Y."/>
            <person name="Fung C.S.-H."/>
            <person name="Xiao X."/>
            <person name="Malainual N."/>
            <person name="Hou J."/>
            <person name="Wang L."/>
            <person name="Wang M."/>
            <person name="Yang K."/>
            <person name="Cui Y."/>
            <person name="Leung E."/>
            <person name="Nong W."/>
            <person name="Shin S.-K."/>
            <person name="Au S."/>
            <person name="Jeong K.Y."/>
            <person name="Chew F.T."/>
            <person name="Hui J."/>
            <person name="Leung T.F."/>
            <person name="Tungtrongchitr A."/>
            <person name="Zhong N."/>
            <person name="Liu Z."/>
            <person name="Tsui S."/>
        </authorList>
    </citation>
    <scope>NUCLEOTIDE SEQUENCE</scope>
    <source>
        <strain evidence="11">Derf</strain>
        <tissue evidence="11">Whole organism</tissue>
    </source>
</reference>
<feature type="transmembrane region" description="Helical" evidence="9">
    <location>
        <begin position="138"/>
        <end position="159"/>
    </location>
</feature>
<feature type="transmembrane region" description="Helical" evidence="9">
    <location>
        <begin position="304"/>
        <end position="323"/>
    </location>
</feature>
<dbReference type="InterPro" id="IPR036259">
    <property type="entry name" value="MFS_trans_sf"/>
</dbReference>
<dbReference type="GO" id="GO:0016020">
    <property type="term" value="C:membrane"/>
    <property type="evidence" value="ECO:0007669"/>
    <property type="project" value="UniProtKB-SubCell"/>
</dbReference>
<feature type="transmembrane region" description="Helical" evidence="9">
    <location>
        <begin position="380"/>
        <end position="397"/>
    </location>
</feature>
<proteinExistence type="inferred from homology"/>
<keyword evidence="6" id="KW-0325">Glycoprotein</keyword>
<comment type="similarity">
    <text evidence="2">Belongs to the unc-93 family.</text>
</comment>
<dbReference type="AlphaFoldDB" id="A0A922HQE8"/>
<dbReference type="PANTHER" id="PTHR23294:SF0">
    <property type="entry name" value="UNC93-LIKE PROTEIN MFSD11"/>
    <property type="match status" value="1"/>
</dbReference>
<accession>A0A922HQE8</accession>
<reference evidence="10" key="2">
    <citation type="submission" date="2020-06" db="EMBL/GenBank/DDBJ databases">
        <authorList>
            <person name="Ji K."/>
            <person name="Li J."/>
        </authorList>
    </citation>
    <scope>NUCLEOTIDE SEQUENCE</scope>
    <source>
        <strain evidence="10">JKM2019</strain>
        <tissue evidence="10">Whole body</tissue>
    </source>
</reference>
<dbReference type="EMBL" id="SDOV01000008">
    <property type="protein sequence ID" value="KAH7637683.1"/>
    <property type="molecule type" value="Genomic_DNA"/>
</dbReference>
<name>A0A922HQE8_DERFA</name>
<comment type="caution">
    <text evidence="11">The sequence shown here is derived from an EMBL/GenBank/DDBJ whole genome shotgun (WGS) entry which is preliminary data.</text>
</comment>
<comment type="subcellular location">
    <subcellularLocation>
        <location evidence="1">Membrane</location>
        <topology evidence="1">Multi-pass membrane protein</topology>
    </subcellularLocation>
</comment>
<dbReference type="EMBL" id="ASGP02000006">
    <property type="protein sequence ID" value="KAH9501819.1"/>
    <property type="molecule type" value="Genomic_DNA"/>
</dbReference>
<feature type="transmembrane region" description="Helical" evidence="9">
    <location>
        <begin position="229"/>
        <end position="250"/>
    </location>
</feature>
<keyword evidence="4 9" id="KW-1133">Transmembrane helix</keyword>
<evidence type="ECO:0000256" key="3">
    <source>
        <dbReference type="ARBA" id="ARBA00022692"/>
    </source>
</evidence>
<organism evidence="11 12">
    <name type="scientific">Dermatophagoides farinae</name>
    <name type="common">American house dust mite</name>
    <dbReference type="NCBI Taxonomy" id="6954"/>
    <lineage>
        <taxon>Eukaryota</taxon>
        <taxon>Metazoa</taxon>
        <taxon>Ecdysozoa</taxon>
        <taxon>Arthropoda</taxon>
        <taxon>Chelicerata</taxon>
        <taxon>Arachnida</taxon>
        <taxon>Acari</taxon>
        <taxon>Acariformes</taxon>
        <taxon>Sarcoptiformes</taxon>
        <taxon>Astigmata</taxon>
        <taxon>Psoroptidia</taxon>
        <taxon>Analgoidea</taxon>
        <taxon>Pyroglyphidae</taxon>
        <taxon>Dermatophagoidinae</taxon>
        <taxon>Dermatophagoides</taxon>
    </lineage>
</organism>
<feature type="transmembrane region" description="Helical" evidence="9">
    <location>
        <begin position="78"/>
        <end position="96"/>
    </location>
</feature>
<dbReference type="Pfam" id="PF05978">
    <property type="entry name" value="UNC-93"/>
    <property type="match status" value="1"/>
</dbReference>
<protein>
    <recommendedName>
        <fullName evidence="7">UNC93-like protein MFSD11</fullName>
    </recommendedName>
    <alternativeName>
        <fullName evidence="8">Major facilitator superfamily domain-containing protein 11</fullName>
    </alternativeName>
</protein>
<keyword evidence="3 9" id="KW-0812">Transmembrane</keyword>
<evidence type="ECO:0000256" key="7">
    <source>
        <dbReference type="ARBA" id="ARBA00040302"/>
    </source>
</evidence>
<evidence type="ECO:0000256" key="4">
    <source>
        <dbReference type="ARBA" id="ARBA00022989"/>
    </source>
</evidence>
<dbReference type="OrthoDB" id="196103at2759"/>
<evidence type="ECO:0000256" key="2">
    <source>
        <dbReference type="ARBA" id="ARBA00009172"/>
    </source>
</evidence>
<reference evidence="10" key="3">
    <citation type="journal article" date="2021" name="World Allergy Organ. J.">
        <title>Chromosome-level assembly of Dermatophagoides farinae genome and transcriptome reveals two novel allergens Der f 37 and Der f 39.</title>
        <authorList>
            <person name="Chen J."/>
            <person name="Cai Z."/>
            <person name="Fan D."/>
            <person name="Hu J."/>
            <person name="Hou Y."/>
            <person name="He Y."/>
            <person name="Zhang Z."/>
            <person name="Zhao Z."/>
            <person name="Gao P."/>
            <person name="Hu W."/>
            <person name="Sun J."/>
            <person name="Li J."/>
            <person name="Ji K."/>
        </authorList>
    </citation>
    <scope>NUCLEOTIDE SEQUENCE</scope>
    <source>
        <strain evidence="10">JKM2019</strain>
    </source>
</reference>
<evidence type="ECO:0000256" key="5">
    <source>
        <dbReference type="ARBA" id="ARBA00023136"/>
    </source>
</evidence>
<feature type="transmembrane region" description="Helical" evidence="9">
    <location>
        <begin position="403"/>
        <end position="424"/>
    </location>
</feature>